<accession>A0A8K0CS06</accession>
<gene>
    <name evidence="2" type="ORF">ILUMI_13632</name>
</gene>
<organism evidence="2 3">
    <name type="scientific">Ignelater luminosus</name>
    <name type="common">Cucubano</name>
    <name type="synonym">Pyrophorus luminosus</name>
    <dbReference type="NCBI Taxonomy" id="2038154"/>
    <lineage>
        <taxon>Eukaryota</taxon>
        <taxon>Metazoa</taxon>
        <taxon>Ecdysozoa</taxon>
        <taxon>Arthropoda</taxon>
        <taxon>Hexapoda</taxon>
        <taxon>Insecta</taxon>
        <taxon>Pterygota</taxon>
        <taxon>Neoptera</taxon>
        <taxon>Endopterygota</taxon>
        <taxon>Coleoptera</taxon>
        <taxon>Polyphaga</taxon>
        <taxon>Elateriformia</taxon>
        <taxon>Elateroidea</taxon>
        <taxon>Elateridae</taxon>
        <taxon>Agrypninae</taxon>
        <taxon>Pyrophorini</taxon>
        <taxon>Ignelater</taxon>
    </lineage>
</organism>
<evidence type="ECO:0000313" key="3">
    <source>
        <dbReference type="Proteomes" id="UP000801492"/>
    </source>
</evidence>
<dbReference type="OrthoDB" id="425681at2759"/>
<keyword evidence="3" id="KW-1185">Reference proteome</keyword>
<evidence type="ECO:0000313" key="2">
    <source>
        <dbReference type="EMBL" id="KAF2892539.1"/>
    </source>
</evidence>
<reference evidence="2" key="1">
    <citation type="submission" date="2019-08" db="EMBL/GenBank/DDBJ databases">
        <title>The genome of the North American firefly Photinus pyralis.</title>
        <authorList>
            <consortium name="Photinus pyralis genome working group"/>
            <person name="Fallon T.R."/>
            <person name="Sander Lower S.E."/>
            <person name="Weng J.-K."/>
        </authorList>
    </citation>
    <scope>NUCLEOTIDE SEQUENCE</scope>
    <source>
        <strain evidence="2">TRF0915ILg1</strain>
        <tissue evidence="2">Whole body</tissue>
    </source>
</reference>
<feature type="region of interest" description="Disordered" evidence="1">
    <location>
        <begin position="18"/>
        <end position="38"/>
    </location>
</feature>
<dbReference type="AlphaFoldDB" id="A0A8K0CS06"/>
<proteinExistence type="predicted"/>
<dbReference type="EMBL" id="VTPC01008686">
    <property type="protein sequence ID" value="KAF2892539.1"/>
    <property type="molecule type" value="Genomic_DNA"/>
</dbReference>
<comment type="caution">
    <text evidence="2">The sequence shown here is derived from an EMBL/GenBank/DDBJ whole genome shotgun (WGS) entry which is preliminary data.</text>
</comment>
<feature type="region of interest" description="Disordered" evidence="1">
    <location>
        <begin position="130"/>
        <end position="157"/>
    </location>
</feature>
<protein>
    <submittedName>
        <fullName evidence="2">Uncharacterized protein</fullName>
    </submittedName>
</protein>
<dbReference type="Proteomes" id="UP000801492">
    <property type="component" value="Unassembled WGS sequence"/>
</dbReference>
<evidence type="ECO:0000256" key="1">
    <source>
        <dbReference type="SAM" id="MobiDB-lite"/>
    </source>
</evidence>
<name>A0A8K0CS06_IGNLU</name>
<sequence>MEAGASFGYKRDQVDQIDRCREAKEQSRKRRKGVRNDEEYIRNAAKRAKVKGIEHVNHKEHIEAKHIETISLHAMLEYFKPQQRPKFYKRVNTKRKAFKSQANQIVTRDGVLLNEKVEVLKRWREHFNSLLNSETRDAATEPSNEEPEQDETVPPTIKEVSKAIQSLARNKSP</sequence>